<feature type="region of interest" description="Disordered" evidence="1">
    <location>
        <begin position="1"/>
        <end position="73"/>
    </location>
</feature>
<evidence type="ECO:0000256" key="1">
    <source>
        <dbReference type="SAM" id="MobiDB-lite"/>
    </source>
</evidence>
<dbReference type="EMBL" id="CP039288">
    <property type="protein sequence ID" value="QCC04908.1"/>
    <property type="molecule type" value="Genomic_DNA"/>
</dbReference>
<reference evidence="2 3" key="1">
    <citation type="submission" date="2019-04" db="EMBL/GenBank/DDBJ databases">
        <title>Long-read de novo sequencing of Cupriavidus necator H16.</title>
        <authorList>
            <person name="Little G.T."/>
            <person name="Ehsaan M."/>
            <person name="Arenas-Lopez C."/>
            <person name="Jawed K."/>
            <person name="Winzer K."/>
            <person name="Kovacs K."/>
            <person name="Malys N."/>
            <person name="Minton N.P."/>
        </authorList>
    </citation>
    <scope>NUCLEOTIDE SEQUENCE [LARGE SCALE GENOMIC DNA]</scope>
    <source>
        <strain evidence="2 3">H16</strain>
    </source>
</reference>
<protein>
    <submittedName>
        <fullName evidence="2">Uncharacterized protein</fullName>
    </submittedName>
</protein>
<dbReference type="AlphaFoldDB" id="A0AAE5ZMY3"/>
<sequence>MPAARARCGGGGGRSPGGGSATGSGGPGGGSGGGVSGLRGGMSGSGVVCTELPCSRVDGSGGWHRHRARNGPR</sequence>
<dbReference type="Proteomes" id="UP000296079">
    <property type="component" value="Chromosome 2"/>
</dbReference>
<name>A0AAE5ZMY3_CUPNH</name>
<evidence type="ECO:0000313" key="2">
    <source>
        <dbReference type="EMBL" id="QCC04908.1"/>
    </source>
</evidence>
<feature type="compositionally biased region" description="Basic residues" evidence="1">
    <location>
        <begin position="63"/>
        <end position="73"/>
    </location>
</feature>
<accession>A0AAE5ZMY3</accession>
<organism evidence="2 3">
    <name type="scientific">Cupriavidus necator (strain ATCC 17699 / DSM 428 / KCTC 22496 / NCIMB 10442 / H16 / Stanier 337)</name>
    <name type="common">Ralstonia eutropha</name>
    <dbReference type="NCBI Taxonomy" id="381666"/>
    <lineage>
        <taxon>Bacteria</taxon>
        <taxon>Pseudomonadati</taxon>
        <taxon>Pseudomonadota</taxon>
        <taxon>Betaproteobacteria</taxon>
        <taxon>Burkholderiales</taxon>
        <taxon>Burkholderiaceae</taxon>
        <taxon>Cupriavidus</taxon>
    </lineage>
</organism>
<proteinExistence type="predicted"/>
<evidence type="ECO:0000313" key="3">
    <source>
        <dbReference type="Proteomes" id="UP000296079"/>
    </source>
</evidence>
<gene>
    <name evidence="2" type="ORF">E6A55_31065</name>
</gene>
<feature type="compositionally biased region" description="Gly residues" evidence="1">
    <location>
        <begin position="8"/>
        <end position="44"/>
    </location>
</feature>